<dbReference type="NCBIfam" id="NF045926">
    <property type="entry name" value="STM2901_fam"/>
    <property type="match status" value="1"/>
</dbReference>
<dbReference type="InterPro" id="IPR058064">
    <property type="entry name" value="STM2901-like"/>
</dbReference>
<accession>A0ABP7LDF7</accession>
<protein>
    <recommendedName>
        <fullName evidence="3">Phage membrane protein</fullName>
    </recommendedName>
</protein>
<gene>
    <name evidence="1" type="ORF">GCM10022405_22560</name>
</gene>
<organism evidence="1 2">
    <name type="scientific">Gibbsiella dentisursi</name>
    <dbReference type="NCBI Taxonomy" id="796890"/>
    <lineage>
        <taxon>Bacteria</taxon>
        <taxon>Pseudomonadati</taxon>
        <taxon>Pseudomonadota</taxon>
        <taxon>Gammaproteobacteria</taxon>
        <taxon>Enterobacterales</taxon>
        <taxon>Yersiniaceae</taxon>
        <taxon>Gibbsiella</taxon>
    </lineage>
</organism>
<evidence type="ECO:0008006" key="3">
    <source>
        <dbReference type="Google" id="ProtNLM"/>
    </source>
</evidence>
<sequence length="125" mass="13376">MMGFLTSPGKWLDFVGIVAIVAGLNIIPTRTKPGTAITGTSIASIGSRKIFGEAKFPFGIKLPSVVGGYPPSTLRPRMIRNVGAFVGRGIPVVGWVILATDVSEISYRTVVKYNAIARGNDKLWQ</sequence>
<keyword evidence="2" id="KW-1185">Reference proteome</keyword>
<proteinExistence type="predicted"/>
<reference evidence="2" key="1">
    <citation type="journal article" date="2019" name="Int. J. Syst. Evol. Microbiol.">
        <title>The Global Catalogue of Microorganisms (GCM) 10K type strain sequencing project: providing services to taxonomists for standard genome sequencing and annotation.</title>
        <authorList>
            <consortium name="The Broad Institute Genomics Platform"/>
            <consortium name="The Broad Institute Genome Sequencing Center for Infectious Disease"/>
            <person name="Wu L."/>
            <person name="Ma J."/>
        </authorList>
    </citation>
    <scope>NUCLEOTIDE SEQUENCE [LARGE SCALE GENOMIC DNA]</scope>
    <source>
        <strain evidence="2">JCM 17201</strain>
    </source>
</reference>
<dbReference type="InterPro" id="IPR058522">
    <property type="entry name" value="DUF8209"/>
</dbReference>
<evidence type="ECO:0000313" key="2">
    <source>
        <dbReference type="Proteomes" id="UP001499994"/>
    </source>
</evidence>
<dbReference type="Pfam" id="PF26636">
    <property type="entry name" value="DUF8209"/>
    <property type="match status" value="1"/>
</dbReference>
<dbReference type="Proteomes" id="UP001499994">
    <property type="component" value="Unassembled WGS sequence"/>
</dbReference>
<name>A0ABP7LDF7_9GAMM</name>
<comment type="caution">
    <text evidence="1">The sequence shown here is derived from an EMBL/GenBank/DDBJ whole genome shotgun (WGS) entry which is preliminary data.</text>
</comment>
<dbReference type="EMBL" id="BAABDG010000003">
    <property type="protein sequence ID" value="GAA3896828.1"/>
    <property type="molecule type" value="Genomic_DNA"/>
</dbReference>
<evidence type="ECO:0000313" key="1">
    <source>
        <dbReference type="EMBL" id="GAA3896828.1"/>
    </source>
</evidence>